<dbReference type="PANTHER" id="PTHR43762:SF1">
    <property type="entry name" value="D-ARABINONO-1,4-LACTONE OXIDASE"/>
    <property type="match status" value="1"/>
</dbReference>
<dbReference type="InterPro" id="IPR036318">
    <property type="entry name" value="FAD-bd_PCMH-like_sf"/>
</dbReference>
<dbReference type="EMBL" id="JAMXQS010000004">
    <property type="protein sequence ID" value="MCO6050070.1"/>
    <property type="molecule type" value="Genomic_DNA"/>
</dbReference>
<dbReference type="Proteomes" id="UP001205906">
    <property type="component" value="Unassembled WGS sequence"/>
</dbReference>
<evidence type="ECO:0000313" key="4">
    <source>
        <dbReference type="Proteomes" id="UP001205906"/>
    </source>
</evidence>
<evidence type="ECO:0000256" key="1">
    <source>
        <dbReference type="ARBA" id="ARBA00022827"/>
    </source>
</evidence>
<dbReference type="RefSeq" id="WP_252818358.1">
    <property type="nucleotide sequence ID" value="NZ_JAMXQS010000004.1"/>
</dbReference>
<dbReference type="Gene3D" id="3.30.465.10">
    <property type="match status" value="1"/>
</dbReference>
<organism evidence="3 4">
    <name type="scientific">Mesorhizobium liriopis</name>
    <dbReference type="NCBI Taxonomy" id="2953882"/>
    <lineage>
        <taxon>Bacteria</taxon>
        <taxon>Pseudomonadati</taxon>
        <taxon>Pseudomonadota</taxon>
        <taxon>Alphaproteobacteria</taxon>
        <taxon>Hyphomicrobiales</taxon>
        <taxon>Phyllobacteriaceae</taxon>
        <taxon>Mesorhizobium</taxon>
    </lineage>
</organism>
<dbReference type="PANTHER" id="PTHR43762">
    <property type="entry name" value="L-GULONOLACTONE OXIDASE"/>
    <property type="match status" value="1"/>
</dbReference>
<dbReference type="Pfam" id="PF01565">
    <property type="entry name" value="FAD_binding_4"/>
    <property type="match status" value="1"/>
</dbReference>
<reference evidence="3 4" key="1">
    <citation type="submission" date="2022-06" db="EMBL/GenBank/DDBJ databases">
        <title>Mesorhizobium sp. strain RP14 Genome sequencing and assembly.</title>
        <authorList>
            <person name="Kim I."/>
        </authorList>
    </citation>
    <scope>NUCLEOTIDE SEQUENCE [LARGE SCALE GENOMIC DNA]</scope>
    <source>
        <strain evidence="4">RP14(2022)</strain>
    </source>
</reference>
<comment type="caution">
    <text evidence="3">The sequence shown here is derived from an EMBL/GenBank/DDBJ whole genome shotgun (WGS) entry which is preliminary data.</text>
</comment>
<keyword evidence="1" id="KW-0285">Flavoprotein</keyword>
<name>A0ABT1C5G5_9HYPH</name>
<evidence type="ECO:0000313" key="3">
    <source>
        <dbReference type="EMBL" id="MCO6050070.1"/>
    </source>
</evidence>
<dbReference type="InterPro" id="IPR010031">
    <property type="entry name" value="FAD_lactone_oxidase-like"/>
</dbReference>
<sequence>MTARFPSFGRATPPAIRVTVLDEVEPAFRVGQAKANSLIAYGNGRSYGDSCQNGEGAVVDMRARSKLIGLDPATGVIEAEAGILLSDVIAHAAPHGLFPPVVPGTQFVTLGGAIANDIHGKNHHRRGTFGCHVEALTLLRSDGQSLRCSMSENTEFFRATIGGMGLTGIILSAKLRLMRVPSPDIAETATPFASLEHYLDRAEAADAANEYAVAWLDQLATGRAKGRGLLLAGNHAETRAAHRPSRRLAVPFQPPLTVLNRLALRAFNFAYRTGRGRKALRTAPCQSFFFPLDAVRDWNRLYGPRGLFQHQGVVPFEAAREALPELLDATHEAGQGSFLTVLKRFGAQRSPGLISFPRAGYTLTLDFPNRGEMTRKLLDRLDRITVAAGGAVNPYKDARMSPETFAASFPNWRELETIRDPAFMSSFWRRTAMQLGSI</sequence>
<feature type="domain" description="FAD-binding PCMH-type" evidence="2">
    <location>
        <begin position="8"/>
        <end position="180"/>
    </location>
</feature>
<gene>
    <name evidence="3" type="ORF">NGM99_09730</name>
</gene>
<dbReference type="PROSITE" id="PS51387">
    <property type="entry name" value="FAD_PCMH"/>
    <property type="match status" value="1"/>
</dbReference>
<protein>
    <submittedName>
        <fullName evidence="3">FAD-binding oxidoreductase</fullName>
    </submittedName>
</protein>
<proteinExistence type="predicted"/>
<dbReference type="InterPro" id="IPR006094">
    <property type="entry name" value="Oxid_FAD_bind_N"/>
</dbReference>
<evidence type="ECO:0000259" key="2">
    <source>
        <dbReference type="PROSITE" id="PS51387"/>
    </source>
</evidence>
<accession>A0ABT1C5G5</accession>
<keyword evidence="1" id="KW-0274">FAD</keyword>
<dbReference type="InterPro" id="IPR016166">
    <property type="entry name" value="FAD-bd_PCMH"/>
</dbReference>
<dbReference type="SUPFAM" id="SSF56176">
    <property type="entry name" value="FAD-binding/transporter-associated domain-like"/>
    <property type="match status" value="1"/>
</dbReference>
<dbReference type="InterPro" id="IPR016169">
    <property type="entry name" value="FAD-bd_PCMH_sub2"/>
</dbReference>
<keyword evidence="4" id="KW-1185">Reference proteome</keyword>